<evidence type="ECO:0000256" key="1">
    <source>
        <dbReference type="ARBA" id="ARBA00022679"/>
    </source>
</evidence>
<feature type="region of interest" description="Disordered" evidence="2">
    <location>
        <begin position="119"/>
        <end position="164"/>
    </location>
</feature>
<keyword evidence="3" id="KW-1133">Transmembrane helix</keyword>
<feature type="compositionally biased region" description="Pro residues" evidence="2">
    <location>
        <begin position="119"/>
        <end position="162"/>
    </location>
</feature>
<keyword evidence="3" id="KW-0472">Membrane</keyword>
<gene>
    <name evidence="4" type="ORF">EHUX00137_LOCUS37484</name>
</gene>
<accession>A0A7S3TFN5</accession>
<evidence type="ECO:0000313" key="4">
    <source>
        <dbReference type="EMBL" id="CAE0582652.1"/>
    </source>
</evidence>
<evidence type="ECO:0000256" key="3">
    <source>
        <dbReference type="SAM" id="Phobius"/>
    </source>
</evidence>
<keyword evidence="1" id="KW-0808">Transferase</keyword>
<proteinExistence type="predicted"/>
<dbReference type="SUPFAM" id="SSF52540">
    <property type="entry name" value="P-loop containing nucleoside triphosphate hydrolases"/>
    <property type="match status" value="1"/>
</dbReference>
<dbReference type="AlphaFoldDB" id="A0A7S3TFN5"/>
<protein>
    <submittedName>
        <fullName evidence="4">Uncharacterized protein</fullName>
    </submittedName>
</protein>
<name>A0A7S3TFN5_EMIHU</name>
<dbReference type="Gene3D" id="3.40.50.300">
    <property type="entry name" value="P-loop containing nucleotide triphosphate hydrolases"/>
    <property type="match status" value="1"/>
</dbReference>
<organism evidence="4">
    <name type="scientific">Emiliania huxleyi</name>
    <name type="common">Coccolithophore</name>
    <name type="synonym">Pontosphaera huxleyi</name>
    <dbReference type="NCBI Taxonomy" id="2903"/>
    <lineage>
        <taxon>Eukaryota</taxon>
        <taxon>Haptista</taxon>
        <taxon>Haptophyta</taxon>
        <taxon>Prymnesiophyceae</taxon>
        <taxon>Isochrysidales</taxon>
        <taxon>Noelaerhabdaceae</taxon>
        <taxon>Emiliania</taxon>
    </lineage>
</organism>
<dbReference type="PANTHER" id="PTHR10605:SF56">
    <property type="entry name" value="BIFUNCTIONAL HEPARAN SULFATE N-DEACETYLASE_N-SULFOTRANSFERASE"/>
    <property type="match status" value="1"/>
</dbReference>
<dbReference type="GO" id="GO:0008146">
    <property type="term" value="F:sulfotransferase activity"/>
    <property type="evidence" value="ECO:0007669"/>
    <property type="project" value="InterPro"/>
</dbReference>
<dbReference type="InterPro" id="IPR037359">
    <property type="entry name" value="NST/OST"/>
</dbReference>
<sequence>MVEGCCLVPTTRALVPASPTAAAGPCSTTAAGKDAIEDLGRTGPKQAKGYRQIHEAVEISGPACPAPPPMPAAAASEAHSLCCRDIRTAALLLLCVAFAVGAVLQVRIGVFSGEPWSLAPPPQSPPLTPPPLPPPPLWPPPSLPPPPSPQPPPQPPTTPPPYTQRQGCCRLQRWIQPAGRTEGHRNMEAGLCERFCSLHPRCFAYEHVVDTAAFVHEPEGRCNLQLWADTAEARPPVSLRPCDLPATSPWATDRAGCFVRNEVGPPPSRDPFCIGGRQIPSLFLIGAQKCGTTSLGLTMLQLGFRGAGHDIVHQPWAGGGRCWTGDHCSGGFQDGGFSTEKVRRALPSRSCFPLMLRHCQSLQEPHFFDFRADRGFGFYTRAFPACVAEDGPAASQPSLDFTPDLLDPKLGAVGRFQAMWPAPLMRRTTVAVLLCEPVARAQSYWYWSSRSQNGNSFAKAVRNYPRPLSRHLQEDPLWRKGWYGPAIASWVQAVDHLYLIVAADYYANQAATVDALLEAWGRRSGKRLLRYEWLHNTTSAHASQAAHANSHRHPKLEDDVTDLADRAALSELYRGSNQQVYRLIREDARLTVLPNGPASGAYDGAFLDAVWDREGR</sequence>
<dbReference type="EMBL" id="HBIR01047990">
    <property type="protein sequence ID" value="CAE0582652.1"/>
    <property type="molecule type" value="Transcribed_RNA"/>
</dbReference>
<evidence type="ECO:0000256" key="2">
    <source>
        <dbReference type="SAM" id="MobiDB-lite"/>
    </source>
</evidence>
<dbReference type="InterPro" id="IPR027417">
    <property type="entry name" value="P-loop_NTPase"/>
</dbReference>
<reference evidence="4" key="1">
    <citation type="submission" date="2021-01" db="EMBL/GenBank/DDBJ databases">
        <authorList>
            <person name="Corre E."/>
            <person name="Pelletier E."/>
            <person name="Niang G."/>
            <person name="Scheremetjew M."/>
            <person name="Finn R."/>
            <person name="Kale V."/>
            <person name="Holt S."/>
            <person name="Cochrane G."/>
            <person name="Meng A."/>
            <person name="Brown T."/>
            <person name="Cohen L."/>
        </authorList>
    </citation>
    <scope>NUCLEOTIDE SEQUENCE</scope>
    <source>
        <strain evidence="4">379</strain>
    </source>
</reference>
<feature type="transmembrane region" description="Helical" evidence="3">
    <location>
        <begin position="89"/>
        <end position="108"/>
    </location>
</feature>
<keyword evidence="3" id="KW-0812">Transmembrane</keyword>
<dbReference type="PANTHER" id="PTHR10605">
    <property type="entry name" value="HEPARAN SULFATE SULFOTRANSFERASE"/>
    <property type="match status" value="1"/>
</dbReference>